<dbReference type="SMART" id="SM00060">
    <property type="entry name" value="FN3"/>
    <property type="match status" value="2"/>
</dbReference>
<dbReference type="InterPro" id="IPR045805">
    <property type="entry name" value="NDNF_C"/>
</dbReference>
<dbReference type="Gene3D" id="2.60.40.10">
    <property type="entry name" value="Immunoglobulins"/>
    <property type="match status" value="1"/>
</dbReference>
<dbReference type="InterPro" id="IPR055271">
    <property type="entry name" value="NDNF_Fn(III)_1"/>
</dbReference>
<evidence type="ECO:0000256" key="3">
    <source>
        <dbReference type="ARBA" id="ARBA00022729"/>
    </source>
</evidence>
<dbReference type="GO" id="GO:0008201">
    <property type="term" value="F:heparin binding"/>
    <property type="evidence" value="ECO:0007669"/>
    <property type="project" value="TreeGrafter"/>
</dbReference>
<reference evidence="11" key="1">
    <citation type="thesis" date="2020" institute="ProQuest LLC" country="789 East Eisenhower Parkway, Ann Arbor, MI, USA">
        <title>Comparative Genomics and Chromosome Evolution.</title>
        <authorList>
            <person name="Mudd A.B."/>
        </authorList>
    </citation>
    <scope>NUCLEOTIDE SEQUENCE</scope>
    <source>
        <strain evidence="11">Female2</strain>
        <tissue evidence="11">Blood</tissue>
    </source>
</reference>
<dbReference type="InterPro" id="IPR019326">
    <property type="entry name" value="NDNF"/>
</dbReference>
<dbReference type="Pfam" id="PF19433">
    <property type="entry name" value="NDNF_C"/>
    <property type="match status" value="1"/>
</dbReference>
<proteinExistence type="predicted"/>
<dbReference type="GO" id="GO:0007399">
    <property type="term" value="P:nervous system development"/>
    <property type="evidence" value="ECO:0007669"/>
    <property type="project" value="UniProtKB-KW"/>
</dbReference>
<sequence length="549" mass="62758">MLIMETFLFILVLSFWSSSYCHVLSPLDANQMIHTRERLPIGQRVDGFLLVDQPARYYFTNGNHDLLTIRVTPCESPLFWRLSVLSLHDKKSHWAAYESNGVNSRKSAPHRYLHTWELFSFQGNGEEFYTTDVSSDILYLLDVVSLEIDTNYQVFIWDHKNENNLWPQLPNDPRVDIVSVEEDHVQLTWKPSLGDASRNGKVDYCVFVNKEHNVKTLCAAESKIKEKLINQWKDQEDELQSNALVTSQTNYDNFNNKIMEENVSTDLLATKSFVGGQKVCVGHWTNATISRLKPRTIYYFDVFAINSHTGTSVAYTGTFAETKQKHKLHLPKLPNDEMVNIFLKSKVLREMSVILPTQGSRWLYIHSCLRKVHLQITVNENIVLSQSIQGAHNFKIAGKSRASCIISLKSSKGGPGLVKMFLATSHHNLPFPKLPPNINFSVSNSTCSSATVTWTSGHGMKYCIYTRYLEQNLNLKLIHKHQNSCLNTNTRSKSEKVFCKHTGGHSLKEDEITELKPGKTYLLDLYIIGLYNTTIKFPSRIVRTQGWCT</sequence>
<comment type="function">
    <text evidence="8">Secretory protein that plays a role in various cellular processes. Acts as a chemorepellent acting on gonadotropin-releasing hormone (GnRH) expressing neurons regulating their migration to the hypothalamus. Also promotes neuron migration, growth and survival as well as neurite outgrowth and is involved in the development of the olfactory system. May also act through the regulation of growth factors activity and downstream signaling. Also regulates extracellular matrix assembly and cell adhesiveness. Promotes endothelial cell survival, vessel formation and plays an important role in the process of revascularization through NOS3-dependent mechanisms.</text>
</comment>
<dbReference type="Pfam" id="PF24354">
    <property type="entry name" value="NDNF_N"/>
    <property type="match status" value="1"/>
</dbReference>
<dbReference type="PANTHER" id="PTHR14619:SF1">
    <property type="entry name" value="PROTEIN NDNF"/>
    <property type="match status" value="1"/>
</dbReference>
<evidence type="ECO:0000256" key="4">
    <source>
        <dbReference type="ARBA" id="ARBA00022737"/>
    </source>
</evidence>
<keyword evidence="6" id="KW-0325">Glycoprotein</keyword>
<keyword evidence="3 9" id="KW-0732">Signal</keyword>
<feature type="domain" description="Fibronectin type-III" evidence="10">
    <location>
        <begin position="432"/>
        <end position="534"/>
    </location>
</feature>
<dbReference type="OrthoDB" id="9872501at2759"/>
<comment type="subcellular location">
    <subcellularLocation>
        <location evidence="1">Secreted</location>
    </subcellularLocation>
</comment>
<dbReference type="Pfam" id="PF10179">
    <property type="entry name" value="NDNF"/>
    <property type="match status" value="1"/>
</dbReference>
<dbReference type="GO" id="GO:0005576">
    <property type="term" value="C:extracellular region"/>
    <property type="evidence" value="ECO:0007669"/>
    <property type="project" value="UniProtKB-SubCell"/>
</dbReference>
<comment type="caution">
    <text evidence="11">The sequence shown here is derived from an EMBL/GenBank/DDBJ whole genome shotgun (WGS) entry which is preliminary data.</text>
</comment>
<dbReference type="Proteomes" id="UP000812440">
    <property type="component" value="Chromosome 3"/>
</dbReference>
<feature type="chain" id="PRO_5035855284" description="Protein NDNF" evidence="9">
    <location>
        <begin position="22"/>
        <end position="549"/>
    </location>
</feature>
<protein>
    <recommendedName>
        <fullName evidence="7">Protein NDNF</fullName>
    </recommendedName>
</protein>
<evidence type="ECO:0000313" key="12">
    <source>
        <dbReference type="Proteomes" id="UP000812440"/>
    </source>
</evidence>
<dbReference type="GO" id="GO:0030198">
    <property type="term" value="P:extracellular matrix organization"/>
    <property type="evidence" value="ECO:0007669"/>
    <property type="project" value="TreeGrafter"/>
</dbReference>
<keyword evidence="12" id="KW-1185">Reference proteome</keyword>
<organism evidence="11 12">
    <name type="scientific">Hymenochirus boettgeri</name>
    <name type="common">Congo dwarf clawed frog</name>
    <dbReference type="NCBI Taxonomy" id="247094"/>
    <lineage>
        <taxon>Eukaryota</taxon>
        <taxon>Metazoa</taxon>
        <taxon>Chordata</taxon>
        <taxon>Craniata</taxon>
        <taxon>Vertebrata</taxon>
        <taxon>Euteleostomi</taxon>
        <taxon>Amphibia</taxon>
        <taxon>Batrachia</taxon>
        <taxon>Anura</taxon>
        <taxon>Pipoidea</taxon>
        <taxon>Pipidae</taxon>
        <taxon>Pipinae</taxon>
        <taxon>Hymenochirus</taxon>
    </lineage>
</organism>
<dbReference type="InterPro" id="IPR013783">
    <property type="entry name" value="Ig-like_fold"/>
</dbReference>
<dbReference type="PANTHER" id="PTHR14619">
    <property type="entry name" value="NEURON-DERIVED NEUROTROPHIC FACTOR"/>
    <property type="match status" value="1"/>
</dbReference>
<evidence type="ECO:0000256" key="9">
    <source>
        <dbReference type="SAM" id="SignalP"/>
    </source>
</evidence>
<feature type="domain" description="Fibronectin type-III" evidence="10">
    <location>
        <begin position="167"/>
        <end position="312"/>
    </location>
</feature>
<dbReference type="InterPro" id="IPR056225">
    <property type="entry name" value="NDNF_N"/>
</dbReference>
<keyword evidence="2" id="KW-0964">Secreted</keyword>
<evidence type="ECO:0000259" key="10">
    <source>
        <dbReference type="SMART" id="SM00060"/>
    </source>
</evidence>
<dbReference type="EMBL" id="JAACNH010000006">
    <property type="protein sequence ID" value="KAG8438929.1"/>
    <property type="molecule type" value="Genomic_DNA"/>
</dbReference>
<evidence type="ECO:0000256" key="2">
    <source>
        <dbReference type="ARBA" id="ARBA00022525"/>
    </source>
</evidence>
<dbReference type="InterPro" id="IPR003961">
    <property type="entry name" value="FN3_dom"/>
</dbReference>
<keyword evidence="5" id="KW-0524">Neurogenesis</keyword>
<dbReference type="InterPro" id="IPR036116">
    <property type="entry name" value="FN3_sf"/>
</dbReference>
<name>A0A8T2J0Y8_9PIPI</name>
<gene>
    <name evidence="11" type="ORF">GDO86_005205</name>
</gene>
<feature type="signal peptide" evidence="9">
    <location>
        <begin position="1"/>
        <end position="21"/>
    </location>
</feature>
<evidence type="ECO:0000313" key="11">
    <source>
        <dbReference type="EMBL" id="KAG8438929.1"/>
    </source>
</evidence>
<dbReference type="AlphaFoldDB" id="A0A8T2J0Y8"/>
<evidence type="ECO:0000256" key="7">
    <source>
        <dbReference type="ARBA" id="ARBA00024096"/>
    </source>
</evidence>
<keyword evidence="4" id="KW-0677">Repeat</keyword>
<accession>A0A8T2J0Y8</accession>
<evidence type="ECO:0000256" key="8">
    <source>
        <dbReference type="ARBA" id="ARBA00046135"/>
    </source>
</evidence>
<evidence type="ECO:0000256" key="5">
    <source>
        <dbReference type="ARBA" id="ARBA00022902"/>
    </source>
</evidence>
<evidence type="ECO:0000256" key="6">
    <source>
        <dbReference type="ARBA" id="ARBA00023180"/>
    </source>
</evidence>
<evidence type="ECO:0000256" key="1">
    <source>
        <dbReference type="ARBA" id="ARBA00004613"/>
    </source>
</evidence>
<dbReference type="SUPFAM" id="SSF49265">
    <property type="entry name" value="Fibronectin type III"/>
    <property type="match status" value="1"/>
</dbReference>